<feature type="region of interest" description="Disordered" evidence="20">
    <location>
        <begin position="821"/>
        <end position="845"/>
    </location>
</feature>
<evidence type="ECO:0000256" key="4">
    <source>
        <dbReference type="ARBA" id="ARBA00022553"/>
    </source>
</evidence>
<keyword evidence="15" id="KW-0675">Receptor</keyword>
<evidence type="ECO:0000256" key="9">
    <source>
        <dbReference type="ARBA" id="ARBA00022741"/>
    </source>
</evidence>
<evidence type="ECO:0000256" key="20">
    <source>
        <dbReference type="SAM" id="MobiDB-lite"/>
    </source>
</evidence>
<dbReference type="PROSITE" id="PS50011">
    <property type="entry name" value="PROTEIN_KINASE_DOM"/>
    <property type="match status" value="1"/>
</dbReference>
<evidence type="ECO:0000256" key="12">
    <source>
        <dbReference type="ARBA" id="ARBA00022989"/>
    </source>
</evidence>
<dbReference type="FunFam" id="2.90.10.10:FF:000002">
    <property type="entry name" value="Serine/threonine-protein kinase"/>
    <property type="match status" value="1"/>
</dbReference>
<comment type="caution">
    <text evidence="25">The sequence shown here is derived from an EMBL/GenBank/DDBJ whole genome shotgun (WGS) entry which is preliminary data.</text>
</comment>
<evidence type="ECO:0000256" key="18">
    <source>
        <dbReference type="ARBA" id="ARBA00048679"/>
    </source>
</evidence>
<dbReference type="GO" id="GO:0030246">
    <property type="term" value="F:carbohydrate binding"/>
    <property type="evidence" value="ECO:0007669"/>
    <property type="project" value="UniProtKB-KW"/>
</dbReference>
<dbReference type="PROSITE" id="PS50948">
    <property type="entry name" value="PAN"/>
    <property type="match status" value="1"/>
</dbReference>
<sequence length="845" mass="94241">MKNKHWDWKINTSFFFCSDWAAMDVWKNPLLVLCFILCFSLQTHLSLGGDTISGNQSLSGKQTIVSAGGNFVLGFIKRGNSSSSNHYLGIWYGKVFVQTEVWVANRNNPISDPSSAELKLLDGNLVLFNESRVIIWSTNLNSTISNSAIAVMNDTGNFVLRAASNESKILWQSFDHPTHTWLPGAKLGLDKKTNVTQLLTSWKNSDNPAEGLFSLEVDPNGTSQYFLLWNRTRQYWNSGTWNGQIFSLVPEMRLNYLYNFSYVSNDEESYFTYSMYDPRILSRVIVDISGQIKVLTWLTNNQEWFLFFSLPREQCEVYAYCGAFGVCSENSLSSCSCLNGFVVKSPNDWGMKDYSSGCKRRTLLRCENNASSNEAENKFWEFSSTALPDNSHEMYSESDAACKLACLNNCSCNAYAYSGGNCAIWTEALLNLQQADDGESSAHTIHIRLAASELLSKSNGKKIVIAGVVSSVGIILLLGLVFLEIWRKRGSVVNPEVVEGSLMAFTHKRLQIVTKNFSEKMGGGGFGSVFKGTLPDSSVIAVKKLESISQGEKQFRTEVRTIGTIQHVNLVRLRGFCSEGTKKLLVYDYMPNGSLDTHLFHGKEGSKILDWKTRFQIALGIARGLAYLHEKCRDCIIHCDIKPENILLDANFCPKVADFGLAKLVGRDFSRVLTTMRGTRGYLAPEWISGVAITTKVDVYSYGMMLFELISGKRNTEQSEDGKVRFFPTWAASKLDAGEDILTILDSKLEGNADAEEVRKICRVACWCIQDGEIHRPTMSQVVQILEGLLEVNKPPTPRTLQVYFDTPEDIVFFTELSTSQSSQVQSNVSTSSQAKSTTSAGDKS</sequence>
<keyword evidence="4" id="KW-0597">Phosphoprotein</keyword>
<evidence type="ECO:0000256" key="11">
    <source>
        <dbReference type="ARBA" id="ARBA00022840"/>
    </source>
</evidence>
<keyword evidence="14" id="KW-1015">Disulfide bond</keyword>
<evidence type="ECO:0000256" key="19">
    <source>
        <dbReference type="PIRNR" id="PIRNR000641"/>
    </source>
</evidence>
<dbReference type="Pfam" id="PF00069">
    <property type="entry name" value="Pkinase"/>
    <property type="match status" value="1"/>
</dbReference>
<dbReference type="InterPro" id="IPR011009">
    <property type="entry name" value="Kinase-like_dom_sf"/>
</dbReference>
<dbReference type="Gene3D" id="1.10.510.10">
    <property type="entry name" value="Transferase(Phosphotransferase) domain 1"/>
    <property type="match status" value="1"/>
</dbReference>
<evidence type="ECO:0000259" key="24">
    <source>
        <dbReference type="PROSITE" id="PS50948"/>
    </source>
</evidence>
<dbReference type="Gene3D" id="3.30.200.20">
    <property type="entry name" value="Phosphorylase Kinase, domain 1"/>
    <property type="match status" value="1"/>
</dbReference>
<dbReference type="SUPFAM" id="SSF51110">
    <property type="entry name" value="alpha-D-mannose-specific plant lectins"/>
    <property type="match status" value="1"/>
</dbReference>
<dbReference type="InterPro" id="IPR003609">
    <property type="entry name" value="Pan_app"/>
</dbReference>
<dbReference type="EC" id="2.7.11.1" evidence="19"/>
<accession>A0AAN8V078</accession>
<dbReference type="InterPro" id="IPR008271">
    <property type="entry name" value="Ser/Thr_kinase_AS"/>
</dbReference>
<comment type="catalytic activity">
    <reaction evidence="17 19">
        <text>L-threonyl-[protein] + ATP = O-phospho-L-threonyl-[protein] + ADP + H(+)</text>
        <dbReference type="Rhea" id="RHEA:46608"/>
        <dbReference type="Rhea" id="RHEA-COMP:11060"/>
        <dbReference type="Rhea" id="RHEA-COMP:11605"/>
        <dbReference type="ChEBI" id="CHEBI:15378"/>
        <dbReference type="ChEBI" id="CHEBI:30013"/>
        <dbReference type="ChEBI" id="CHEBI:30616"/>
        <dbReference type="ChEBI" id="CHEBI:61977"/>
        <dbReference type="ChEBI" id="CHEBI:456216"/>
        <dbReference type="EC" id="2.7.11.1"/>
    </reaction>
</comment>
<keyword evidence="12 21" id="KW-1133">Transmembrane helix</keyword>
<dbReference type="Gene3D" id="2.90.10.10">
    <property type="entry name" value="Bulb-type lectin domain"/>
    <property type="match status" value="1"/>
</dbReference>
<dbReference type="InterPro" id="IPR036426">
    <property type="entry name" value="Bulb-type_lectin_dom_sf"/>
</dbReference>
<dbReference type="GO" id="GO:0048544">
    <property type="term" value="P:recognition of pollen"/>
    <property type="evidence" value="ECO:0007669"/>
    <property type="project" value="InterPro"/>
</dbReference>
<dbReference type="SMART" id="SM00220">
    <property type="entry name" value="S_TKc"/>
    <property type="match status" value="1"/>
</dbReference>
<dbReference type="PANTHER" id="PTHR47974:SF19">
    <property type="entry name" value="RECEPTOR-LIKE SERINE_THREONINE-PROTEIN KINASE"/>
    <property type="match status" value="1"/>
</dbReference>
<dbReference type="CDD" id="cd01098">
    <property type="entry name" value="PAN_AP_plant"/>
    <property type="match status" value="1"/>
</dbReference>
<evidence type="ECO:0000256" key="2">
    <source>
        <dbReference type="ARBA" id="ARBA00022475"/>
    </source>
</evidence>
<dbReference type="InterPro" id="IPR000719">
    <property type="entry name" value="Prot_kinase_dom"/>
</dbReference>
<feature type="domain" description="Protein kinase" evidence="22">
    <location>
        <begin position="515"/>
        <end position="790"/>
    </location>
</feature>
<evidence type="ECO:0000259" key="22">
    <source>
        <dbReference type="PROSITE" id="PS50011"/>
    </source>
</evidence>
<comment type="catalytic activity">
    <reaction evidence="18 19">
        <text>L-seryl-[protein] + ATP = O-phospho-L-seryl-[protein] + ADP + H(+)</text>
        <dbReference type="Rhea" id="RHEA:17989"/>
        <dbReference type="Rhea" id="RHEA-COMP:9863"/>
        <dbReference type="Rhea" id="RHEA-COMP:11604"/>
        <dbReference type="ChEBI" id="CHEBI:15378"/>
        <dbReference type="ChEBI" id="CHEBI:29999"/>
        <dbReference type="ChEBI" id="CHEBI:30616"/>
        <dbReference type="ChEBI" id="CHEBI:83421"/>
        <dbReference type="ChEBI" id="CHEBI:456216"/>
        <dbReference type="EC" id="2.7.11.1"/>
    </reaction>
</comment>
<keyword evidence="9 19" id="KW-0547">Nucleotide-binding</keyword>
<keyword evidence="8" id="KW-0430">Lectin</keyword>
<evidence type="ECO:0000256" key="21">
    <source>
        <dbReference type="SAM" id="Phobius"/>
    </source>
</evidence>
<gene>
    <name evidence="25" type="ORF">RJ641_017380</name>
</gene>
<keyword evidence="5 19" id="KW-0808">Transferase</keyword>
<dbReference type="GO" id="GO:0005524">
    <property type="term" value="F:ATP binding"/>
    <property type="evidence" value="ECO:0007669"/>
    <property type="project" value="UniProtKB-KW"/>
</dbReference>
<keyword evidence="2" id="KW-1003">Cell membrane</keyword>
<comment type="subcellular location">
    <subcellularLocation>
        <location evidence="1">Cell membrane</location>
        <topology evidence="1">Single-pass type I membrane protein</topology>
    </subcellularLocation>
</comment>
<dbReference type="Pfam" id="PF00954">
    <property type="entry name" value="S_locus_glycop"/>
    <property type="match status" value="1"/>
</dbReference>
<keyword evidence="26" id="KW-1185">Reference proteome</keyword>
<proteinExistence type="inferred from homology"/>
<evidence type="ECO:0000256" key="1">
    <source>
        <dbReference type="ARBA" id="ARBA00004251"/>
    </source>
</evidence>
<keyword evidence="13 21" id="KW-0472">Membrane</keyword>
<evidence type="ECO:0000259" key="23">
    <source>
        <dbReference type="PROSITE" id="PS50927"/>
    </source>
</evidence>
<evidence type="ECO:0000313" key="26">
    <source>
        <dbReference type="Proteomes" id="UP001370490"/>
    </source>
</evidence>
<dbReference type="GO" id="GO:0005886">
    <property type="term" value="C:plasma membrane"/>
    <property type="evidence" value="ECO:0007669"/>
    <property type="project" value="UniProtKB-SubCell"/>
</dbReference>
<dbReference type="PROSITE" id="PS50927">
    <property type="entry name" value="BULB_LECTIN"/>
    <property type="match status" value="1"/>
</dbReference>
<reference evidence="25 26" key="1">
    <citation type="submission" date="2023-12" db="EMBL/GenBank/DDBJ databases">
        <title>A high-quality genome assembly for Dillenia turbinata (Dilleniales).</title>
        <authorList>
            <person name="Chanderbali A."/>
        </authorList>
    </citation>
    <scope>NUCLEOTIDE SEQUENCE [LARGE SCALE GENOMIC DNA]</scope>
    <source>
        <strain evidence="25">LSX21</strain>
        <tissue evidence="25">Leaf</tissue>
    </source>
</reference>
<evidence type="ECO:0000256" key="6">
    <source>
        <dbReference type="ARBA" id="ARBA00022692"/>
    </source>
</evidence>
<dbReference type="Pfam" id="PF01453">
    <property type="entry name" value="B_lectin"/>
    <property type="match status" value="1"/>
</dbReference>
<dbReference type="FunFam" id="3.30.200.20:FF:000370">
    <property type="entry name" value="Receptor-like protein kinase 4"/>
    <property type="match status" value="1"/>
</dbReference>
<evidence type="ECO:0000256" key="13">
    <source>
        <dbReference type="ARBA" id="ARBA00023136"/>
    </source>
</evidence>
<keyword evidence="6 21" id="KW-0812">Transmembrane</keyword>
<evidence type="ECO:0000256" key="15">
    <source>
        <dbReference type="ARBA" id="ARBA00023170"/>
    </source>
</evidence>
<evidence type="ECO:0000256" key="3">
    <source>
        <dbReference type="ARBA" id="ARBA00022527"/>
    </source>
</evidence>
<dbReference type="GO" id="GO:0004674">
    <property type="term" value="F:protein serine/threonine kinase activity"/>
    <property type="evidence" value="ECO:0007669"/>
    <property type="project" value="UniProtKB-KW"/>
</dbReference>
<evidence type="ECO:0000256" key="17">
    <source>
        <dbReference type="ARBA" id="ARBA00047899"/>
    </source>
</evidence>
<dbReference type="PROSITE" id="PS00108">
    <property type="entry name" value="PROTEIN_KINASE_ST"/>
    <property type="match status" value="1"/>
</dbReference>
<dbReference type="SMART" id="SM00108">
    <property type="entry name" value="B_lectin"/>
    <property type="match status" value="1"/>
</dbReference>
<feature type="transmembrane region" description="Helical" evidence="21">
    <location>
        <begin position="463"/>
        <end position="483"/>
    </location>
</feature>
<dbReference type="InterPro" id="IPR000858">
    <property type="entry name" value="S_locus_glycoprot_dom"/>
</dbReference>
<comment type="similarity">
    <text evidence="19">Belongs to the protein kinase superfamily. Ser/Thr protein kinase family.</text>
</comment>
<dbReference type="InterPro" id="IPR024171">
    <property type="entry name" value="SRK-like_kinase"/>
</dbReference>
<keyword evidence="7" id="KW-0732">Signal</keyword>
<evidence type="ECO:0000256" key="10">
    <source>
        <dbReference type="ARBA" id="ARBA00022777"/>
    </source>
</evidence>
<evidence type="ECO:0000256" key="5">
    <source>
        <dbReference type="ARBA" id="ARBA00022679"/>
    </source>
</evidence>
<dbReference type="CDD" id="cd14066">
    <property type="entry name" value="STKc_IRAK"/>
    <property type="match status" value="1"/>
</dbReference>
<organism evidence="25 26">
    <name type="scientific">Dillenia turbinata</name>
    <dbReference type="NCBI Taxonomy" id="194707"/>
    <lineage>
        <taxon>Eukaryota</taxon>
        <taxon>Viridiplantae</taxon>
        <taxon>Streptophyta</taxon>
        <taxon>Embryophyta</taxon>
        <taxon>Tracheophyta</taxon>
        <taxon>Spermatophyta</taxon>
        <taxon>Magnoliopsida</taxon>
        <taxon>eudicotyledons</taxon>
        <taxon>Gunneridae</taxon>
        <taxon>Pentapetalae</taxon>
        <taxon>Dilleniales</taxon>
        <taxon>Dilleniaceae</taxon>
        <taxon>Dillenia</taxon>
    </lineage>
</organism>
<keyword evidence="3 19" id="KW-0723">Serine/threonine-protein kinase</keyword>
<dbReference type="PIRSF" id="PIRSF000641">
    <property type="entry name" value="SRK"/>
    <property type="match status" value="1"/>
</dbReference>
<feature type="domain" description="Bulb-type lectin" evidence="23">
    <location>
        <begin position="49"/>
        <end position="173"/>
    </location>
</feature>
<protein>
    <recommendedName>
        <fullName evidence="19">Receptor-like serine/threonine-protein kinase</fullName>
        <ecNumber evidence="19">2.7.11.1</ecNumber>
    </recommendedName>
</protein>
<keyword evidence="10 19" id="KW-0418">Kinase</keyword>
<name>A0AAN8V078_9MAGN</name>
<dbReference type="FunFam" id="1.10.510.10:FF:000227">
    <property type="entry name" value="Serine/threonine-protein kinase"/>
    <property type="match status" value="1"/>
</dbReference>
<keyword evidence="11 19" id="KW-0067">ATP-binding</keyword>
<evidence type="ECO:0000256" key="7">
    <source>
        <dbReference type="ARBA" id="ARBA00022729"/>
    </source>
</evidence>
<evidence type="ECO:0000313" key="25">
    <source>
        <dbReference type="EMBL" id="KAK6918958.1"/>
    </source>
</evidence>
<dbReference type="Proteomes" id="UP001370490">
    <property type="component" value="Unassembled WGS sequence"/>
</dbReference>
<dbReference type="AlphaFoldDB" id="A0AAN8V078"/>
<dbReference type="EMBL" id="JBAMMX010000022">
    <property type="protein sequence ID" value="KAK6918958.1"/>
    <property type="molecule type" value="Genomic_DNA"/>
</dbReference>
<dbReference type="InterPro" id="IPR001480">
    <property type="entry name" value="Bulb-type_lectin_dom"/>
</dbReference>
<dbReference type="SUPFAM" id="SSF56112">
    <property type="entry name" value="Protein kinase-like (PK-like)"/>
    <property type="match status" value="1"/>
</dbReference>
<dbReference type="CDD" id="cd00028">
    <property type="entry name" value="B_lectin"/>
    <property type="match status" value="1"/>
</dbReference>
<keyword evidence="16" id="KW-0325">Glycoprotein</keyword>
<evidence type="ECO:0000256" key="8">
    <source>
        <dbReference type="ARBA" id="ARBA00022734"/>
    </source>
</evidence>
<dbReference type="Pfam" id="PF08276">
    <property type="entry name" value="PAN_2"/>
    <property type="match status" value="1"/>
</dbReference>
<dbReference type="PANTHER" id="PTHR47974">
    <property type="entry name" value="OS07G0415500 PROTEIN"/>
    <property type="match status" value="1"/>
</dbReference>
<feature type="domain" description="Apple" evidence="24">
    <location>
        <begin position="366"/>
        <end position="450"/>
    </location>
</feature>
<evidence type="ECO:0000256" key="14">
    <source>
        <dbReference type="ARBA" id="ARBA00023157"/>
    </source>
</evidence>
<evidence type="ECO:0000256" key="16">
    <source>
        <dbReference type="ARBA" id="ARBA00023180"/>
    </source>
</evidence>